<feature type="transmembrane region" description="Helical" evidence="1">
    <location>
        <begin position="414"/>
        <end position="436"/>
    </location>
</feature>
<keyword evidence="1" id="KW-1133">Transmembrane helix</keyword>
<evidence type="ECO:0000313" key="3">
    <source>
        <dbReference type="RefSeq" id="XP_020085753.1"/>
    </source>
</evidence>
<reference evidence="3" key="2">
    <citation type="submission" date="2025-08" db="UniProtKB">
        <authorList>
            <consortium name="RefSeq"/>
        </authorList>
    </citation>
    <scope>IDENTIFICATION</scope>
    <source>
        <tissue evidence="3">Leaf</tissue>
    </source>
</reference>
<keyword evidence="2" id="KW-1185">Reference proteome</keyword>
<dbReference type="OrthoDB" id="1849062at2759"/>
<proteinExistence type="predicted"/>
<dbReference type="GeneID" id="109708429"/>
<gene>
    <name evidence="3" type="primary">LOC109708429</name>
</gene>
<reference evidence="2" key="1">
    <citation type="journal article" date="2015" name="Nat. Genet.">
        <title>The pineapple genome and the evolution of CAM photosynthesis.</title>
        <authorList>
            <person name="Ming R."/>
            <person name="VanBuren R."/>
            <person name="Wai C.M."/>
            <person name="Tang H."/>
            <person name="Schatz M.C."/>
            <person name="Bowers J.E."/>
            <person name="Lyons E."/>
            <person name="Wang M.L."/>
            <person name="Chen J."/>
            <person name="Biggers E."/>
            <person name="Zhang J."/>
            <person name="Huang L."/>
            <person name="Zhang L."/>
            <person name="Miao W."/>
            <person name="Zhang J."/>
            <person name="Ye Z."/>
            <person name="Miao C."/>
            <person name="Lin Z."/>
            <person name="Wang H."/>
            <person name="Zhou H."/>
            <person name="Yim W.C."/>
            <person name="Priest H.D."/>
            <person name="Zheng C."/>
            <person name="Woodhouse M."/>
            <person name="Edger P.P."/>
            <person name="Guyot R."/>
            <person name="Guo H.B."/>
            <person name="Guo H."/>
            <person name="Zheng G."/>
            <person name="Singh R."/>
            <person name="Sharma A."/>
            <person name="Min X."/>
            <person name="Zheng Y."/>
            <person name="Lee H."/>
            <person name="Gurtowski J."/>
            <person name="Sedlazeck F.J."/>
            <person name="Harkess A."/>
            <person name="McKain M.R."/>
            <person name="Liao Z."/>
            <person name="Fang J."/>
            <person name="Liu J."/>
            <person name="Zhang X."/>
            <person name="Zhang Q."/>
            <person name="Hu W."/>
            <person name="Qin Y."/>
            <person name="Wang K."/>
            <person name="Chen L.Y."/>
            <person name="Shirley N."/>
            <person name="Lin Y.R."/>
            <person name="Liu L.Y."/>
            <person name="Hernandez A.G."/>
            <person name="Wright C.L."/>
            <person name="Bulone V."/>
            <person name="Tuskan G.A."/>
            <person name="Heath K."/>
            <person name="Zee F."/>
            <person name="Moore P.H."/>
            <person name="Sunkar R."/>
            <person name="Leebens-Mack J.H."/>
            <person name="Mockler T."/>
            <person name="Bennetzen J.L."/>
            <person name="Freeling M."/>
            <person name="Sankoff D."/>
            <person name="Paterson A.H."/>
            <person name="Zhu X."/>
            <person name="Yang X."/>
            <person name="Smith J.A."/>
            <person name="Cushman J.C."/>
            <person name="Paull R.E."/>
            <person name="Yu Q."/>
        </authorList>
    </citation>
    <scope>NUCLEOTIDE SEQUENCE [LARGE SCALE GENOMIC DNA]</scope>
    <source>
        <strain evidence="2">cv. F153</strain>
    </source>
</reference>
<dbReference type="Proteomes" id="UP000515123">
    <property type="component" value="Linkage group 4"/>
</dbReference>
<organism evidence="2 3">
    <name type="scientific">Ananas comosus</name>
    <name type="common">Pineapple</name>
    <name type="synonym">Ananas ananas</name>
    <dbReference type="NCBI Taxonomy" id="4615"/>
    <lineage>
        <taxon>Eukaryota</taxon>
        <taxon>Viridiplantae</taxon>
        <taxon>Streptophyta</taxon>
        <taxon>Embryophyta</taxon>
        <taxon>Tracheophyta</taxon>
        <taxon>Spermatophyta</taxon>
        <taxon>Magnoliopsida</taxon>
        <taxon>Liliopsida</taxon>
        <taxon>Poales</taxon>
        <taxon>Bromeliaceae</taxon>
        <taxon>Bromelioideae</taxon>
        <taxon>Ananas</taxon>
    </lineage>
</organism>
<dbReference type="RefSeq" id="XP_020085753.1">
    <property type="nucleotide sequence ID" value="XM_020230164.1"/>
</dbReference>
<keyword evidence="1" id="KW-0472">Membrane</keyword>
<evidence type="ECO:0000313" key="2">
    <source>
        <dbReference type="Proteomes" id="UP000515123"/>
    </source>
</evidence>
<dbReference type="InterPro" id="IPR004158">
    <property type="entry name" value="DUF247_pln"/>
</dbReference>
<dbReference type="PANTHER" id="PTHR31170">
    <property type="entry name" value="BNAC04G53230D PROTEIN"/>
    <property type="match status" value="1"/>
</dbReference>
<evidence type="ECO:0000256" key="1">
    <source>
        <dbReference type="SAM" id="Phobius"/>
    </source>
</evidence>
<dbReference type="AlphaFoldDB" id="A0A6P5EX15"/>
<keyword evidence="1" id="KW-0812">Transmembrane</keyword>
<name>A0A6P5EX15_ANACO</name>
<dbReference type="Pfam" id="PF03140">
    <property type="entry name" value="DUF247"/>
    <property type="match status" value="1"/>
</dbReference>
<protein>
    <submittedName>
        <fullName evidence="3">UPF0481 protein At3g47200-like</fullName>
    </submittedName>
</protein>
<dbReference type="Gramene" id="Aco002562.1.mrna1">
    <property type="protein sequence ID" value="Aco002562.1.mrna1.cds1"/>
    <property type="gene ID" value="Aco002562.1.path1"/>
</dbReference>
<sequence>MGDDYGDSSVQTTNLAMAFVDQTTAECSVLVSTMKEINEKVRAETELRKTLIQKVPDPLRSIENGAEYFNPKIVAIGPYHRGDPQVQPMEEIKKAAACDFCNSPSHSAEEFYTKVGEVAGEARSCYADRFEDMISEKEFTDMMFFDGCFLLEFISRDSRPSSFLKRWMTTRDYRYNLIFRDLMLLENQIPWVVLEALMSLRPVPINEFIQLFPVTADVDFNGLLTKGEGSGHKPCHLLDLVHERYLGPKMEQKDKNVASGMSFFSSATDLAEVGVRIRASKTFHFRDISFHRDLLFGRLSLPPIVIDDLTPVLIANMVAFEWCTVDESDYGVGSYLSLLALLMSGEEDVKELRSKMIMRSLLSDRRTLDFFESLSPHLLPGDSYTHVLVCLNDYYRKRRVRVLVHKFIYKNFKFILAATSAVIFFVTILQTIFTVYPRK</sequence>
<accession>A0A6P5EX15</accession>
<dbReference type="PANTHER" id="PTHR31170:SF25">
    <property type="entry name" value="BNAA09G04570D PROTEIN"/>
    <property type="match status" value="1"/>
</dbReference>